<comment type="caution">
    <text evidence="2">The sequence shown here is derived from an EMBL/GenBank/DDBJ whole genome shotgun (WGS) entry which is preliminary data.</text>
</comment>
<dbReference type="GO" id="GO:0003677">
    <property type="term" value="F:DNA binding"/>
    <property type="evidence" value="ECO:0007669"/>
    <property type="project" value="UniProtKB-KW"/>
</dbReference>
<dbReference type="GO" id="GO:0010212">
    <property type="term" value="P:response to ionizing radiation"/>
    <property type="evidence" value="ECO:0007669"/>
    <property type="project" value="TreeGrafter"/>
</dbReference>
<evidence type="ECO:0000313" key="2">
    <source>
        <dbReference type="EMBL" id="RXI02681.1"/>
    </source>
</evidence>
<gene>
    <name evidence="2" type="ORF">DVH24_002759</name>
</gene>
<dbReference type="GO" id="GO:0000724">
    <property type="term" value="P:double-strand break repair via homologous recombination"/>
    <property type="evidence" value="ECO:0007669"/>
    <property type="project" value="TreeGrafter"/>
</dbReference>
<sequence length="112" mass="12529">MQWRSMVTVADYRKSKGQHKSPNLSCRLFSDCFSFHLLLPTTTNTSSQAENKTCLAHAVDETAVVHFQLWGDECDAFEPGDIVHLSNGIFSYVRSKLLLRAGKRGKIQKVGA</sequence>
<keyword evidence="3" id="KW-1185">Reference proteome</keyword>
<proteinExistence type="predicted"/>
<name>A0A498K586_MALDO</name>
<dbReference type="SUPFAM" id="SSF50249">
    <property type="entry name" value="Nucleic acid-binding proteins"/>
    <property type="match status" value="1"/>
</dbReference>
<evidence type="ECO:0000313" key="3">
    <source>
        <dbReference type="Proteomes" id="UP000290289"/>
    </source>
</evidence>
<dbReference type="Proteomes" id="UP000290289">
    <property type="component" value="Chromosome 3"/>
</dbReference>
<organism evidence="2 3">
    <name type="scientific">Malus domestica</name>
    <name type="common">Apple</name>
    <name type="synonym">Pyrus malus</name>
    <dbReference type="NCBI Taxonomy" id="3750"/>
    <lineage>
        <taxon>Eukaryota</taxon>
        <taxon>Viridiplantae</taxon>
        <taxon>Streptophyta</taxon>
        <taxon>Embryophyta</taxon>
        <taxon>Tracheophyta</taxon>
        <taxon>Spermatophyta</taxon>
        <taxon>Magnoliopsida</taxon>
        <taxon>eudicotyledons</taxon>
        <taxon>Gunneridae</taxon>
        <taxon>Pentapetalae</taxon>
        <taxon>rosids</taxon>
        <taxon>fabids</taxon>
        <taxon>Rosales</taxon>
        <taxon>Rosaceae</taxon>
        <taxon>Amygdaloideae</taxon>
        <taxon>Maleae</taxon>
        <taxon>Malus</taxon>
    </lineage>
</organism>
<dbReference type="InterPro" id="IPR051231">
    <property type="entry name" value="SOSS-B"/>
</dbReference>
<evidence type="ECO:0000256" key="1">
    <source>
        <dbReference type="ARBA" id="ARBA00023125"/>
    </source>
</evidence>
<dbReference type="GO" id="GO:0070876">
    <property type="term" value="C:SOSS complex"/>
    <property type="evidence" value="ECO:0007669"/>
    <property type="project" value="TreeGrafter"/>
</dbReference>
<dbReference type="PANTHER" id="PTHR13356">
    <property type="entry name" value="OB FOLD NUCLEIC ACID BINDING PROTEIN-RELATED"/>
    <property type="match status" value="1"/>
</dbReference>
<dbReference type="GO" id="GO:0044818">
    <property type="term" value="P:mitotic G2/M transition checkpoint"/>
    <property type="evidence" value="ECO:0007669"/>
    <property type="project" value="TreeGrafter"/>
</dbReference>
<keyword evidence="1" id="KW-0238">DNA-binding</keyword>
<protein>
    <recommendedName>
        <fullName evidence="4">OB domain-containing protein</fullName>
    </recommendedName>
</protein>
<reference evidence="2 3" key="1">
    <citation type="submission" date="2018-10" db="EMBL/GenBank/DDBJ databases">
        <title>A high-quality apple genome assembly.</title>
        <authorList>
            <person name="Hu J."/>
        </authorList>
    </citation>
    <scope>NUCLEOTIDE SEQUENCE [LARGE SCALE GENOMIC DNA]</scope>
    <source>
        <strain evidence="3">cv. HFTH1</strain>
        <tissue evidence="2">Young leaf</tissue>
    </source>
</reference>
<dbReference type="InterPro" id="IPR012340">
    <property type="entry name" value="NA-bd_OB-fold"/>
</dbReference>
<evidence type="ECO:0008006" key="4">
    <source>
        <dbReference type="Google" id="ProtNLM"/>
    </source>
</evidence>
<dbReference type="PANTHER" id="PTHR13356:SF0">
    <property type="entry name" value="SOSS COMPLEX SUBUNIT B HOMOLOG"/>
    <property type="match status" value="1"/>
</dbReference>
<accession>A0A498K586</accession>
<dbReference type="Gene3D" id="2.40.50.140">
    <property type="entry name" value="Nucleic acid-binding proteins"/>
    <property type="match status" value="1"/>
</dbReference>
<dbReference type="STRING" id="3750.A0A498K586"/>
<dbReference type="EMBL" id="RDQH01000329">
    <property type="protein sequence ID" value="RXI02681.1"/>
    <property type="molecule type" value="Genomic_DNA"/>
</dbReference>
<dbReference type="AlphaFoldDB" id="A0A498K586"/>